<name>A0A0G4GME5_VITBC</name>
<organism evidence="2 3">
    <name type="scientific">Vitrella brassicaformis (strain CCMP3155)</name>
    <dbReference type="NCBI Taxonomy" id="1169540"/>
    <lineage>
        <taxon>Eukaryota</taxon>
        <taxon>Sar</taxon>
        <taxon>Alveolata</taxon>
        <taxon>Colpodellida</taxon>
        <taxon>Vitrellaceae</taxon>
        <taxon>Vitrella</taxon>
    </lineage>
</organism>
<reference evidence="2 3" key="1">
    <citation type="submission" date="2014-11" db="EMBL/GenBank/DDBJ databases">
        <authorList>
            <person name="Zhu J."/>
            <person name="Qi W."/>
            <person name="Song R."/>
        </authorList>
    </citation>
    <scope>NUCLEOTIDE SEQUENCE [LARGE SCALE GENOMIC DNA]</scope>
</reference>
<feature type="signal peptide" evidence="1">
    <location>
        <begin position="1"/>
        <end position="23"/>
    </location>
</feature>
<gene>
    <name evidence="2" type="ORF">Vbra_10125</name>
</gene>
<keyword evidence="3" id="KW-1185">Reference proteome</keyword>
<sequence length="168" mass="18338">MTPSTVLPAFLVFVLLPAEPALSATEANFCADFDTTCGVGTWSDDIAGGNDCPTTLSDFWAGQSNEHRGKYKNCLVHWLTEAETETNSDIKAAYCLYANGAPPCNERYCVEWSEICGTGSGPSCNAWFSADHYDDLRATQPADRPHPGEPTYWCNYRPIGGNDPPMDL</sequence>
<dbReference type="VEuPathDB" id="CryptoDB:Vbra_10125"/>
<evidence type="ECO:0000313" key="2">
    <source>
        <dbReference type="EMBL" id="CEM31361.1"/>
    </source>
</evidence>
<evidence type="ECO:0000256" key="1">
    <source>
        <dbReference type="SAM" id="SignalP"/>
    </source>
</evidence>
<protein>
    <submittedName>
        <fullName evidence="2">Uncharacterized protein</fullName>
    </submittedName>
</protein>
<feature type="chain" id="PRO_5005190203" evidence="1">
    <location>
        <begin position="24"/>
        <end position="168"/>
    </location>
</feature>
<evidence type="ECO:0000313" key="3">
    <source>
        <dbReference type="Proteomes" id="UP000041254"/>
    </source>
</evidence>
<proteinExistence type="predicted"/>
<dbReference type="Proteomes" id="UP000041254">
    <property type="component" value="Unassembled WGS sequence"/>
</dbReference>
<dbReference type="InParanoid" id="A0A0G4GME5"/>
<dbReference type="EMBL" id="CDMY01000718">
    <property type="protein sequence ID" value="CEM31361.1"/>
    <property type="molecule type" value="Genomic_DNA"/>
</dbReference>
<keyword evidence="1" id="KW-0732">Signal</keyword>
<accession>A0A0G4GME5</accession>
<dbReference type="AlphaFoldDB" id="A0A0G4GME5"/>